<dbReference type="InterPro" id="IPR050890">
    <property type="entry name" value="PTS_EIIA_component"/>
</dbReference>
<keyword evidence="3" id="KW-0762">Sugar transport</keyword>
<protein>
    <submittedName>
        <fullName evidence="8">PTS system glucose-specific IIA component</fullName>
    </submittedName>
</protein>
<dbReference type="NCBIfam" id="TIGR00830">
    <property type="entry name" value="PTBA"/>
    <property type="match status" value="1"/>
</dbReference>
<dbReference type="SUPFAM" id="SSF51261">
    <property type="entry name" value="Duplicated hybrid motif"/>
    <property type="match status" value="1"/>
</dbReference>
<accession>A0ABT9VKU0</accession>
<dbReference type="InterPro" id="IPR011055">
    <property type="entry name" value="Dup_hybrid_motif"/>
</dbReference>
<reference evidence="8 9" key="1">
    <citation type="submission" date="2023-07" db="EMBL/GenBank/DDBJ databases">
        <title>Genomic Encyclopedia of Type Strains, Phase IV (KMG-IV): sequencing the most valuable type-strain genomes for metagenomic binning, comparative biology and taxonomic classification.</title>
        <authorList>
            <person name="Goeker M."/>
        </authorList>
    </citation>
    <scope>NUCLEOTIDE SEQUENCE [LARGE SCALE GENOMIC DNA]</scope>
    <source>
        <strain evidence="8 9">DSM 19092</strain>
    </source>
</reference>
<keyword evidence="5" id="KW-0598">Phosphotransferase system</keyword>
<keyword evidence="4" id="KW-0808">Transferase</keyword>
<comment type="caution">
    <text evidence="8">The sequence shown here is derived from an EMBL/GenBank/DDBJ whole genome shotgun (WGS) entry which is preliminary data.</text>
</comment>
<keyword evidence="6" id="KW-0418">Kinase</keyword>
<evidence type="ECO:0000256" key="5">
    <source>
        <dbReference type="ARBA" id="ARBA00022683"/>
    </source>
</evidence>
<organism evidence="8 9">
    <name type="scientific">Aeribacillus alveayuensis</name>
    <dbReference type="NCBI Taxonomy" id="279215"/>
    <lineage>
        <taxon>Bacteria</taxon>
        <taxon>Bacillati</taxon>
        <taxon>Bacillota</taxon>
        <taxon>Bacilli</taxon>
        <taxon>Bacillales</taxon>
        <taxon>Bacillaceae</taxon>
        <taxon>Aeribacillus</taxon>
    </lineage>
</organism>
<evidence type="ECO:0000313" key="8">
    <source>
        <dbReference type="EMBL" id="MDQ0161588.1"/>
    </source>
</evidence>
<evidence type="ECO:0000256" key="2">
    <source>
        <dbReference type="ARBA" id="ARBA00022448"/>
    </source>
</evidence>
<dbReference type="PANTHER" id="PTHR45008:SF1">
    <property type="entry name" value="PTS SYSTEM GLUCOSE-SPECIFIC EIIA COMPONENT"/>
    <property type="match status" value="1"/>
</dbReference>
<keyword evidence="2" id="KW-0813">Transport</keyword>
<dbReference type="PANTHER" id="PTHR45008">
    <property type="entry name" value="PTS SYSTEM GLUCOSE-SPECIFIC EIIA COMPONENT"/>
    <property type="match status" value="1"/>
</dbReference>
<evidence type="ECO:0000256" key="6">
    <source>
        <dbReference type="ARBA" id="ARBA00022777"/>
    </source>
</evidence>
<dbReference type="Proteomes" id="UP001225646">
    <property type="component" value="Unassembled WGS sequence"/>
</dbReference>
<dbReference type="InterPro" id="IPR001127">
    <property type="entry name" value="PTS_EIIA_1_perm"/>
</dbReference>
<proteinExistence type="predicted"/>
<comment type="subcellular location">
    <subcellularLocation>
        <location evidence="1">Cytoplasm</location>
    </subcellularLocation>
</comment>
<dbReference type="Pfam" id="PF00358">
    <property type="entry name" value="PTS_EIIA_1"/>
    <property type="match status" value="1"/>
</dbReference>
<evidence type="ECO:0000256" key="3">
    <source>
        <dbReference type="ARBA" id="ARBA00022597"/>
    </source>
</evidence>
<dbReference type="PROSITE" id="PS51093">
    <property type="entry name" value="PTS_EIIA_TYPE_1"/>
    <property type="match status" value="1"/>
</dbReference>
<name>A0ABT9VKU0_9BACI</name>
<gene>
    <name evidence="8" type="ORF">J2S06_000658</name>
</gene>
<keyword evidence="9" id="KW-1185">Reference proteome</keyword>
<dbReference type="Gene3D" id="2.70.70.10">
    <property type="entry name" value="Glucose Permease (Domain IIA)"/>
    <property type="match status" value="1"/>
</dbReference>
<dbReference type="PROSITE" id="PS00371">
    <property type="entry name" value="PTS_EIIA_TYPE_1_HIS"/>
    <property type="match status" value="1"/>
</dbReference>
<dbReference type="EMBL" id="JAUSTR010000001">
    <property type="protein sequence ID" value="MDQ0161588.1"/>
    <property type="molecule type" value="Genomic_DNA"/>
</dbReference>
<sequence>MFKKLFGFKKGEKKEAAKEEAVYAPLSGKLIHLEDVPDPVFSQKMMGDGVAIEPKEGVVVSPVEGEIIQLFHTKHAVGIRSQTGAEILIHIGLETVNMNGEGFEAHAKEGDRVKVGDPLITCDLTLIKEKAASTITPIIVTNGDAFETLLMEAPSEVERGTAKVFDIKVK</sequence>
<evidence type="ECO:0000256" key="1">
    <source>
        <dbReference type="ARBA" id="ARBA00004496"/>
    </source>
</evidence>
<evidence type="ECO:0000313" key="9">
    <source>
        <dbReference type="Proteomes" id="UP001225646"/>
    </source>
</evidence>
<feature type="domain" description="PTS EIIA type-1" evidence="7">
    <location>
        <begin position="38"/>
        <end position="142"/>
    </location>
</feature>
<evidence type="ECO:0000256" key="4">
    <source>
        <dbReference type="ARBA" id="ARBA00022679"/>
    </source>
</evidence>
<evidence type="ECO:0000259" key="7">
    <source>
        <dbReference type="PROSITE" id="PS51093"/>
    </source>
</evidence>
<dbReference type="RefSeq" id="WP_419151274.1">
    <property type="nucleotide sequence ID" value="NZ_JAUSTR010000001.1"/>
</dbReference>